<evidence type="ECO:0000313" key="2">
    <source>
        <dbReference type="EMBL" id="SZX68413.1"/>
    </source>
</evidence>
<protein>
    <recommendedName>
        <fullName evidence="4">SET domain-containing protein</fullName>
    </recommendedName>
</protein>
<evidence type="ECO:0008006" key="4">
    <source>
        <dbReference type="Google" id="ProtNLM"/>
    </source>
</evidence>
<name>A0A383VU49_TETOB</name>
<accession>A0A383VU49</accession>
<feature type="region of interest" description="Disordered" evidence="1">
    <location>
        <begin position="112"/>
        <end position="157"/>
    </location>
</feature>
<evidence type="ECO:0000313" key="3">
    <source>
        <dbReference type="Proteomes" id="UP000256970"/>
    </source>
</evidence>
<dbReference type="SUPFAM" id="SSF82199">
    <property type="entry name" value="SET domain"/>
    <property type="match status" value="1"/>
</dbReference>
<sequence>MARRQLRSTNCANRSLGHVHIKQPHFSIAAAAARQQQHRPAVLSQAVNGQIDINEIYTSSDSISNPYVGPVKAVRLKVGLGLESSRSLQAGETLLLSTPLALISHSAEELAGASPPTAGAAAASSQGVIPGEDDAGDDAEDDGAADDESGYDEGGQQYEATDTDIDQLAEQLAGSSSARTRAWLQFLDDGSLEPSRTSQLPDLLALAALSSSSSSSEEASPAAAAAAAPDSSSSSRQIDDNTLLDITDLNVQVLVEDDALLGLNAAAAAAAAGGSSVDDGLAAGFEEPKTLVGIWPELNLLQHSCSPNTSVVAHKSAAIVTASRGVAKQAALSRNLLGANLLAPLGERRAALQEMTGSKCMCLRCRDEERTDRNFQQLMAEIHEACIQQVGPDLEQAVEVDDEAAMEGLRDQLAAYCEVVDAAFSKFAVKQQTQIWLQASLFKLYELTAIASAACGAVDARLLELLAALAGEVCPGSSEHIFWARQYRNEIASDEEAYFDGALRQAEKTLLGAYQARYGKGLSRGLYKQLDAQAQQPELELEFEYE</sequence>
<proteinExistence type="predicted"/>
<dbReference type="PANTHER" id="PTHR47643">
    <property type="entry name" value="TPR DOMAIN PROTEIN (AFU_ORTHOLOGUE AFUA_5G12710)"/>
    <property type="match status" value="1"/>
</dbReference>
<gene>
    <name evidence="2" type="ORF">BQ4739_LOCUS8764</name>
</gene>
<dbReference type="Gene3D" id="2.170.270.10">
    <property type="entry name" value="SET domain"/>
    <property type="match status" value="1"/>
</dbReference>
<dbReference type="Proteomes" id="UP000256970">
    <property type="component" value="Unassembled WGS sequence"/>
</dbReference>
<feature type="compositionally biased region" description="Acidic residues" evidence="1">
    <location>
        <begin position="131"/>
        <end position="151"/>
    </location>
</feature>
<dbReference type="InterPro" id="IPR053209">
    <property type="entry name" value="Gramillin-biosynth_MTr"/>
</dbReference>
<feature type="compositionally biased region" description="Low complexity" evidence="1">
    <location>
        <begin position="112"/>
        <end position="125"/>
    </location>
</feature>
<dbReference type="STRING" id="3088.A0A383VU49"/>
<evidence type="ECO:0000256" key="1">
    <source>
        <dbReference type="SAM" id="MobiDB-lite"/>
    </source>
</evidence>
<dbReference type="AlphaFoldDB" id="A0A383VU49"/>
<reference evidence="2 3" key="1">
    <citation type="submission" date="2016-10" db="EMBL/GenBank/DDBJ databases">
        <authorList>
            <person name="Cai Z."/>
        </authorList>
    </citation>
    <scope>NUCLEOTIDE SEQUENCE [LARGE SCALE GENOMIC DNA]</scope>
</reference>
<dbReference type="PANTHER" id="PTHR47643:SF2">
    <property type="entry name" value="TPR DOMAIN PROTEIN (AFU_ORTHOLOGUE AFUA_5G12710)"/>
    <property type="match status" value="1"/>
</dbReference>
<organism evidence="2 3">
    <name type="scientific">Tetradesmus obliquus</name>
    <name type="common">Green alga</name>
    <name type="synonym">Acutodesmus obliquus</name>
    <dbReference type="NCBI Taxonomy" id="3088"/>
    <lineage>
        <taxon>Eukaryota</taxon>
        <taxon>Viridiplantae</taxon>
        <taxon>Chlorophyta</taxon>
        <taxon>core chlorophytes</taxon>
        <taxon>Chlorophyceae</taxon>
        <taxon>CS clade</taxon>
        <taxon>Sphaeropleales</taxon>
        <taxon>Scenedesmaceae</taxon>
        <taxon>Tetradesmus</taxon>
    </lineage>
</organism>
<dbReference type="EMBL" id="FNXT01000857">
    <property type="protein sequence ID" value="SZX68413.1"/>
    <property type="molecule type" value="Genomic_DNA"/>
</dbReference>
<dbReference type="InterPro" id="IPR046341">
    <property type="entry name" value="SET_dom_sf"/>
</dbReference>
<keyword evidence="3" id="KW-1185">Reference proteome</keyword>